<feature type="region of interest" description="Disordered" evidence="1">
    <location>
        <begin position="1"/>
        <end position="36"/>
    </location>
</feature>
<evidence type="ECO:0000256" key="1">
    <source>
        <dbReference type="SAM" id="MobiDB-lite"/>
    </source>
</evidence>
<dbReference type="EMBL" id="CDMZ01000991">
    <property type="protein sequence ID" value="CEM25217.1"/>
    <property type="molecule type" value="Genomic_DNA"/>
</dbReference>
<reference evidence="3" key="1">
    <citation type="submission" date="2014-11" db="EMBL/GenBank/DDBJ databases">
        <authorList>
            <person name="Otto D Thomas"/>
            <person name="Naeem Raeece"/>
        </authorList>
    </citation>
    <scope>NUCLEOTIDE SEQUENCE</scope>
</reference>
<dbReference type="SUPFAM" id="SSF53335">
    <property type="entry name" value="S-adenosyl-L-methionine-dependent methyltransferases"/>
    <property type="match status" value="1"/>
</dbReference>
<evidence type="ECO:0000313" key="3">
    <source>
        <dbReference type="EMBL" id="CEM25217.1"/>
    </source>
</evidence>
<evidence type="ECO:0000259" key="2">
    <source>
        <dbReference type="Pfam" id="PF13649"/>
    </source>
</evidence>
<dbReference type="Gene3D" id="3.40.50.150">
    <property type="entry name" value="Vaccinia Virus protein VP39"/>
    <property type="match status" value="1"/>
</dbReference>
<sequence length="335" mass="37098">MPADGRSENGITALSNGQSRANGKAPSKVHSTNSKNEEIEQKVGAYYDSQDAAIFYGKLWGGESLHIGVYPGHSVGQLCDVETVRTASRTADELLTHEALETLHKLHPVTSLQEKGKKIYRVADMGAGLGAFGRKLCHRSKSVSVDCFELSSRQNEVNKERNTAAGLEDRIRVFEKSYTDVGEVKEEDKYHLVVSQDAFLHCVEKEAIVSEIARITREGAFVVFTDIMQTVGVRLDEMEGIYSRLHLKEMGSAAQYIHLFGLHGFELLSFRSMPEHVGTHYASVRHLLASEGPSLGVSDGFVGSVCDSLDMWTDAVRSGNITWGRFVFRKKNLEE</sequence>
<dbReference type="VEuPathDB" id="CryptoDB:Cvel_20796"/>
<dbReference type="AlphaFoldDB" id="A0A0G4G8X5"/>
<proteinExistence type="predicted"/>
<name>A0A0G4G8X5_9ALVE</name>
<dbReference type="PANTHER" id="PTHR43667">
    <property type="entry name" value="CYCLOPROPANE-FATTY-ACYL-PHOSPHOLIPID SYNTHASE"/>
    <property type="match status" value="1"/>
</dbReference>
<dbReference type="PANTHER" id="PTHR43667:SF2">
    <property type="entry name" value="FATTY ACID C-METHYL TRANSFERASE"/>
    <property type="match status" value="1"/>
</dbReference>
<dbReference type="InterPro" id="IPR050723">
    <property type="entry name" value="CFA/CMAS"/>
</dbReference>
<dbReference type="CDD" id="cd02440">
    <property type="entry name" value="AdoMet_MTases"/>
    <property type="match status" value="1"/>
</dbReference>
<accession>A0A0G4G8X5</accession>
<protein>
    <recommendedName>
        <fullName evidence="2">Methyltransferase domain-containing protein</fullName>
    </recommendedName>
</protein>
<dbReference type="InterPro" id="IPR029063">
    <property type="entry name" value="SAM-dependent_MTases_sf"/>
</dbReference>
<dbReference type="Pfam" id="PF13649">
    <property type="entry name" value="Methyltransf_25"/>
    <property type="match status" value="1"/>
</dbReference>
<organism evidence="3">
    <name type="scientific">Chromera velia CCMP2878</name>
    <dbReference type="NCBI Taxonomy" id="1169474"/>
    <lineage>
        <taxon>Eukaryota</taxon>
        <taxon>Sar</taxon>
        <taxon>Alveolata</taxon>
        <taxon>Colpodellida</taxon>
        <taxon>Chromeraceae</taxon>
        <taxon>Chromera</taxon>
    </lineage>
</organism>
<feature type="domain" description="Methyltransferase" evidence="2">
    <location>
        <begin position="122"/>
        <end position="219"/>
    </location>
</feature>
<gene>
    <name evidence="3" type="ORF">Cvel_20796</name>
</gene>
<dbReference type="PhylomeDB" id="A0A0G4G8X5"/>
<dbReference type="InterPro" id="IPR041698">
    <property type="entry name" value="Methyltransf_25"/>
</dbReference>
<feature type="compositionally biased region" description="Polar residues" evidence="1">
    <location>
        <begin position="9"/>
        <end position="21"/>
    </location>
</feature>